<keyword evidence="3" id="KW-1185">Reference proteome</keyword>
<sequence>MKTFTKGLSVALLLSMGFSAHAQKHVHGEGELLIAQEGSVLQMQFIIPAADALGFEHQAANSADKNAIDVLAQQLKNSSHAIDIKGQCILQSTENSLAHSHSDHDDHDDHDHHNVEATYNFNCKTPVLGFSVTLFKLMPSLNALNVQWISNAGQGSTEVTRNNPVISWQS</sequence>
<keyword evidence="1" id="KW-0732">Signal</keyword>
<organism evidence="2 3">
    <name type="scientific">Pseudoalteromonas espejiana</name>
    <dbReference type="NCBI Taxonomy" id="28107"/>
    <lineage>
        <taxon>Bacteria</taxon>
        <taxon>Pseudomonadati</taxon>
        <taxon>Pseudomonadota</taxon>
        <taxon>Gammaproteobacteria</taxon>
        <taxon>Alteromonadales</taxon>
        <taxon>Pseudoalteromonadaceae</taxon>
        <taxon>Pseudoalteromonas</taxon>
    </lineage>
</organism>
<evidence type="ECO:0008006" key="4">
    <source>
        <dbReference type="Google" id="ProtNLM"/>
    </source>
</evidence>
<gene>
    <name evidence="2" type="ORF">PES01_38260</name>
</gene>
<comment type="caution">
    <text evidence="2">The sequence shown here is derived from an EMBL/GenBank/DDBJ whole genome shotgun (WGS) entry which is preliminary data.</text>
</comment>
<accession>A0A510Y287</accession>
<feature type="chain" id="PRO_5021952722" description="DUF2796 domain-containing protein" evidence="1">
    <location>
        <begin position="23"/>
        <end position="170"/>
    </location>
</feature>
<reference evidence="2 3" key="1">
    <citation type="submission" date="2019-07" db="EMBL/GenBank/DDBJ databases">
        <title>Whole genome shotgun sequence of Pseudoalteromonas espejiana NBRC 102222.</title>
        <authorList>
            <person name="Hosoyama A."/>
            <person name="Uohara A."/>
            <person name="Ohji S."/>
            <person name="Ichikawa N."/>
        </authorList>
    </citation>
    <scope>NUCLEOTIDE SEQUENCE [LARGE SCALE GENOMIC DNA]</scope>
    <source>
        <strain evidence="2 3">NBRC 102222</strain>
    </source>
</reference>
<dbReference type="OrthoDB" id="7346546at2"/>
<dbReference type="InterPro" id="IPR021253">
    <property type="entry name" value="ZrgA-like"/>
</dbReference>
<dbReference type="EMBL" id="BJUM01000068">
    <property type="protein sequence ID" value="GEK56981.1"/>
    <property type="molecule type" value="Genomic_DNA"/>
</dbReference>
<name>A0A510Y287_9GAMM</name>
<feature type="signal peptide" evidence="1">
    <location>
        <begin position="1"/>
        <end position="22"/>
    </location>
</feature>
<dbReference type="Pfam" id="PF10986">
    <property type="entry name" value="ZrgA"/>
    <property type="match status" value="1"/>
</dbReference>
<dbReference type="AlphaFoldDB" id="A0A510Y287"/>
<evidence type="ECO:0000313" key="2">
    <source>
        <dbReference type="EMBL" id="GEK56981.1"/>
    </source>
</evidence>
<protein>
    <recommendedName>
        <fullName evidence="4">DUF2796 domain-containing protein</fullName>
    </recommendedName>
</protein>
<evidence type="ECO:0000256" key="1">
    <source>
        <dbReference type="SAM" id="SignalP"/>
    </source>
</evidence>
<dbReference type="RefSeq" id="WP_089349240.1">
    <property type="nucleotide sequence ID" value="NZ_BJUM01000068.1"/>
</dbReference>
<evidence type="ECO:0000313" key="3">
    <source>
        <dbReference type="Proteomes" id="UP000321419"/>
    </source>
</evidence>
<dbReference type="Proteomes" id="UP000321419">
    <property type="component" value="Unassembled WGS sequence"/>
</dbReference>
<proteinExistence type="predicted"/>